<dbReference type="PROSITE" id="PS50093">
    <property type="entry name" value="PKD"/>
    <property type="match status" value="1"/>
</dbReference>
<dbReference type="OrthoDB" id="603322at2"/>
<reference evidence="3 4" key="1">
    <citation type="submission" date="2019-02" db="EMBL/GenBank/DDBJ databases">
        <title>Genomic Encyclopedia of Type Strains, Phase IV (KMG-IV): sequencing the most valuable type-strain genomes for metagenomic binning, comparative biology and taxonomic classification.</title>
        <authorList>
            <person name="Goeker M."/>
        </authorList>
    </citation>
    <scope>NUCLEOTIDE SEQUENCE [LARGE SCALE GENOMIC DNA]</scope>
    <source>
        <strain evidence="3 4">DSM 18116</strain>
    </source>
</reference>
<sequence length="1225" mass="132621">MFSSCRISIWCLILFFVGSASYAQPTVTPSFAVPDTICVNNSLNITNATVGAQTYFWNFCVADLKQAPIGTNLGNIGGNLNMPVFMDYAQYNGNWYGFSVNFGNGRLIRHDFGNSLLNTPATIDMGNFGGVIPTPQGAEGIQLVFNEGKWYAIIIGGYVGGPTPRILKIEFGSALNNPAPVATNWGNIGNLDQTCDLHVFKEGNNWYGLGISTLQNKVIRYEFSNSFDNIPTATDLGNVGNLEFPTGIYAVNDNGFWRVFVTNGGDDFYHNPNANYTISRLDFGSSLLNTPSGVNLGNPGNALKHPRDLTIVQNCEQTVAFIANGHPNFPSISRLDFSSGFGQPPTGTNLGNIGNLSFAHSISRLFRVNEDLFAFVTNVTSNSITRLRFAGCNNASMQSSSAHTPPPIKYNTPGTYNINLTVNEGLSTQASICRQVVVMPAPIQNPNKLFPICLNGTVRIGTPTTHAKYLWNTGETIQEIDVTAPGKYWVDIDRFGCKVTDTFFVEYHKQVDFGFSQNICNPYELSFSALGANVSNARWDFGDGNTGTGQSVNHVYNAFGTYTITLTAFNGTCDEVITKVIRVLVTNDNLITTNDTTICIGASLKLKTIPAIDFCWSPSTDLDNPRTLNPVATPVSDMIYYLNAKVVGNNLINNGDFSAGNTGFTSQYSYATNGFPEGLYWVGNNPTNWHPGFISCGDHTSGTGNMMVMNGSPVLNMVVWQQTITVTPNTNYAFSTWITSVTNVNPALLQFSINGLTLGNLISAPATTCNWTQFYATWNSGNNTTATISIVNQNLQNTGNDFALDDISFGEVLIKRDMIRVNVETPVVTASADATICPGDNIQLNATGAAEYSWTPTASLSNAAIQSPTATPTTLTEYTVTGKTALGCTAQDKVVIDLHPEINITKTPDTTVCRFANFPLRVSGGVSYNWTPSANVSNINSDQPLVQVGLEKMKFKVEVTDIYTCKKIDSVEVDILPYPEFAASSSNRYICLGKTTTLNASGGDQYTWTPSSFIDDPSKASPVASPNINTTYSVHIQDNTCGFDSTINLDITVNPLPFIQAGKSNDIDCNKPTATLIATGGVAYTWLPATGLNDPAKANPVAAISESTNYQVTGTNQYGCESSAFVRLNVSQTGIPRFVVPNAFSPDGDGKNDCFGIARWGDAKVEEFAIFNRWGQKLFSTNNPSICWDGRFNGQMQPAGAYAYLIRARTICGPVNTRGMVLLVR</sequence>
<dbReference type="InterPro" id="IPR013783">
    <property type="entry name" value="Ig-like_fold"/>
</dbReference>
<evidence type="ECO:0000256" key="1">
    <source>
        <dbReference type="SAM" id="SignalP"/>
    </source>
</evidence>
<dbReference type="Gene3D" id="2.60.40.10">
    <property type="entry name" value="Immunoglobulins"/>
    <property type="match status" value="1"/>
</dbReference>
<dbReference type="NCBIfam" id="TIGR04131">
    <property type="entry name" value="Bac_Flav_CTERM"/>
    <property type="match status" value="1"/>
</dbReference>
<evidence type="ECO:0000259" key="2">
    <source>
        <dbReference type="PROSITE" id="PS50093"/>
    </source>
</evidence>
<dbReference type="Pfam" id="PF18911">
    <property type="entry name" value="PKD_4"/>
    <property type="match status" value="1"/>
</dbReference>
<dbReference type="InterPro" id="IPR035986">
    <property type="entry name" value="PKD_dom_sf"/>
</dbReference>
<dbReference type="SUPFAM" id="SSF49299">
    <property type="entry name" value="PKD domain"/>
    <property type="match status" value="2"/>
</dbReference>
<dbReference type="EMBL" id="SGXA01000002">
    <property type="protein sequence ID" value="RZS70719.1"/>
    <property type="molecule type" value="Genomic_DNA"/>
</dbReference>
<protein>
    <submittedName>
        <fullName evidence="3">Gliding motility-associated-like protein</fullName>
    </submittedName>
</protein>
<organism evidence="3 4">
    <name type="scientific">Pseudobacter ginsenosidimutans</name>
    <dbReference type="NCBI Taxonomy" id="661488"/>
    <lineage>
        <taxon>Bacteria</taxon>
        <taxon>Pseudomonadati</taxon>
        <taxon>Bacteroidota</taxon>
        <taxon>Chitinophagia</taxon>
        <taxon>Chitinophagales</taxon>
        <taxon>Chitinophagaceae</taxon>
        <taxon>Pseudobacter</taxon>
    </lineage>
</organism>
<comment type="caution">
    <text evidence="3">The sequence shown here is derived from an EMBL/GenBank/DDBJ whole genome shotgun (WGS) entry which is preliminary data.</text>
</comment>
<keyword evidence="4" id="KW-1185">Reference proteome</keyword>
<dbReference type="InterPro" id="IPR000601">
    <property type="entry name" value="PKD_dom"/>
</dbReference>
<proteinExistence type="predicted"/>
<dbReference type="AlphaFoldDB" id="A0A4Q7MS80"/>
<dbReference type="InterPro" id="IPR026341">
    <property type="entry name" value="T9SS_type_B"/>
</dbReference>
<evidence type="ECO:0000313" key="3">
    <source>
        <dbReference type="EMBL" id="RZS70719.1"/>
    </source>
</evidence>
<name>A0A4Q7MS80_9BACT</name>
<keyword evidence="1" id="KW-0732">Signal</keyword>
<dbReference type="Pfam" id="PF13585">
    <property type="entry name" value="CHU_C"/>
    <property type="match status" value="1"/>
</dbReference>
<feature type="signal peptide" evidence="1">
    <location>
        <begin position="1"/>
        <end position="23"/>
    </location>
</feature>
<dbReference type="CDD" id="cd00146">
    <property type="entry name" value="PKD"/>
    <property type="match status" value="1"/>
</dbReference>
<dbReference type="Proteomes" id="UP000293874">
    <property type="component" value="Unassembled WGS sequence"/>
</dbReference>
<accession>A0A4Q7MS80</accession>
<evidence type="ECO:0000313" key="4">
    <source>
        <dbReference type="Proteomes" id="UP000293874"/>
    </source>
</evidence>
<dbReference type="RefSeq" id="WP_130541196.1">
    <property type="nucleotide sequence ID" value="NZ_CP042431.1"/>
</dbReference>
<gene>
    <name evidence="3" type="ORF">EV199_2612</name>
</gene>
<dbReference type="SMART" id="SM00089">
    <property type="entry name" value="PKD"/>
    <property type="match status" value="1"/>
</dbReference>
<dbReference type="Gene3D" id="2.60.120.260">
    <property type="entry name" value="Galactose-binding domain-like"/>
    <property type="match status" value="1"/>
</dbReference>
<feature type="domain" description="PKD" evidence="2">
    <location>
        <begin position="538"/>
        <end position="590"/>
    </location>
</feature>
<dbReference type="InterPro" id="IPR022409">
    <property type="entry name" value="PKD/Chitinase_dom"/>
</dbReference>
<feature type="chain" id="PRO_5020363888" evidence="1">
    <location>
        <begin position="24"/>
        <end position="1225"/>
    </location>
</feature>